<dbReference type="InterPro" id="IPR039041">
    <property type="entry name" value="Nav/unc-53"/>
</dbReference>
<dbReference type="GO" id="GO:0022008">
    <property type="term" value="P:neurogenesis"/>
    <property type="evidence" value="ECO:0007669"/>
    <property type="project" value="InterPro"/>
</dbReference>
<feature type="region of interest" description="Disordered" evidence="3">
    <location>
        <begin position="441"/>
        <end position="468"/>
    </location>
</feature>
<feature type="region of interest" description="Disordered" evidence="3">
    <location>
        <begin position="495"/>
        <end position="519"/>
    </location>
</feature>
<dbReference type="InterPro" id="IPR027417">
    <property type="entry name" value="P-loop_NTPase"/>
</dbReference>
<reference evidence="5 6" key="1">
    <citation type="submission" date="2019-03" db="EMBL/GenBank/DDBJ databases">
        <title>An improved genome assembly of the fluke Schistosoma japonicum.</title>
        <authorList>
            <person name="Hu W."/>
            <person name="Luo F."/>
            <person name="Yin M."/>
            <person name="Mo X."/>
            <person name="Sun C."/>
            <person name="Wu Q."/>
            <person name="Zhu B."/>
            <person name="Xiang M."/>
            <person name="Wang J."/>
            <person name="Wang Y."/>
            <person name="Zhang T."/>
            <person name="Xu B."/>
            <person name="Zheng H."/>
            <person name="Feng Z."/>
        </authorList>
    </citation>
    <scope>NUCLEOTIDE SEQUENCE [LARGE SCALE GENOMIC DNA]</scope>
    <source>
        <strain evidence="5">HuSjv2</strain>
        <tissue evidence="5">Worms</tissue>
    </source>
</reference>
<evidence type="ECO:0000256" key="3">
    <source>
        <dbReference type="SAM" id="MobiDB-lite"/>
    </source>
</evidence>
<accession>A0A4Z2CZ25</accession>
<feature type="compositionally biased region" description="Polar residues" evidence="3">
    <location>
        <begin position="1320"/>
        <end position="1329"/>
    </location>
</feature>
<dbReference type="PANTHER" id="PTHR12784:SF28">
    <property type="entry name" value="PROTEIN SICKIE"/>
    <property type="match status" value="1"/>
</dbReference>
<dbReference type="InterPro" id="IPR057568">
    <property type="entry name" value="CortBP2_NAV1-like_AAA_lid"/>
</dbReference>
<feature type="compositionally biased region" description="Low complexity" evidence="3">
    <location>
        <begin position="345"/>
        <end position="356"/>
    </location>
</feature>
<evidence type="ECO:0000259" key="4">
    <source>
        <dbReference type="Pfam" id="PF25408"/>
    </source>
</evidence>
<dbReference type="Proteomes" id="UP000311919">
    <property type="component" value="Unassembled WGS sequence"/>
</dbReference>
<feature type="region of interest" description="Disordered" evidence="3">
    <location>
        <begin position="1320"/>
        <end position="1341"/>
    </location>
</feature>
<feature type="compositionally biased region" description="Polar residues" evidence="3">
    <location>
        <begin position="809"/>
        <end position="818"/>
    </location>
</feature>
<feature type="compositionally biased region" description="Polar residues" evidence="3">
    <location>
        <begin position="279"/>
        <end position="291"/>
    </location>
</feature>
<sequence length="2173" mass="244353">MLPTPRPVAPYCQPTTQLQYPESFSENRNGTDSSDQPQFNQPNHLNIHNPRVISLNKNDKVYSTNSLTSSNLFYRASSLSYRPLTVSDADFINPSCTAPNTSVSNNRSSLYTSHKKLYGISNSVSSHEIANTCTVTIENNNNKSIHSEFPNSHINKIRMFKPETSVRSPSGYSCVSNEKFGDRPQLIGLHQSNPILHDQKGSTLNISQIHSSQHSTSLSPDINREKNSKNKLYFKKRHGTFDNNQKNTSNEVSLAPQNITNTNNIAFKSDNFKTHPPYVQSSQLRKSGPRTSSRDNSKEQSPAKLSSDKQTHSLIHNILASGHESLKNGVTLNQYKYVIHSSADSSNIPSQIRSSSTPSKTLPLNDLNRAKQVVLQKYHDPQISNLYSGLHTTHEKKLDDSSEQTLLKTNVVHNTVSPSILLQRTERLNGSSVLVASGKDTLTRLTNQSPSNASGNNNTPKSCEYTYSKDTVNSGEQSLTNDLGVNNQLQDLHSQGIHKQKTKHRSNLPNSNSAASSLSAGEDRTFCDSGISSSSYSKDSACTSPSDPNVYNSPVPSIGINEWVSKCTVPCVKELLHEPNSHQKHNQELSTSTSRIPSISKSLDKFEKTNFTEIVDIQQNLSITQRPQRPKTIGKLLPQSSKEVISVNPNNNDNESQNTSLKCCQGVNSLKKSPHSIQHPHDNRSSTLYSAQVSSNTSISKRPTKTDTKLQNNEVMRNEKISASATNNNNTSITETTVITPNQTYTYAYPYNNYKGLHPSNHNKSELPKLTEKNDIGCNQLRQMHIINEMGVQHDNHQHFKLLDDQPHKTSLNRSSLASEGDKSKVKRDSGKSTILYNELSSKTTYSQLSKLINTGEINSYLKPSNADEVISKPQELSEESDGVQKKVSTINLVESNVSTSASETGFLSKSLPSAAVENLYDKPADSTNDPDLLLSSLSKLTCGPCLEDNSWDRNYFSDVESEYAALELILPIPKRESLTEAETALELDKRLSADNQHSKANHLSDALVNLTNRDTSMTNNMIYHGNCLEPGYFSDTEAIFSSQRKFKPLPDPSTFNMCTTNNCKLPIASVAPIMSTQPVYFSSNVGDNQNCLLTSQNLNTGKRELSSPSHYPTKVDRTIQILETKWPRLCSLQNLVHSSHKDRLRHVSNQQEEINKNAPLFANNTVGTGPLSQVKLPYPTVSIMSSLNDISMKSGMSFYDGHRKDIHNTCFDSFQYKASGKLLAGDLNADNPVVNTSSIKSANLLIENVRQETKRLQDDIAILSAHLSMKDNTIETLEETMENLLFRIEQLQALDNLKSSEIHELQSIINQLRGDDLNSKSLANSPSHFNPRPPRSTSCRTLPDAMYQDLQDAISLSSFTSGTSGGSQEPSMHLLQQQHQNQQQQIISNNDSKCSSHIVNSSPSASDNERSNTKHSRWLRASFSKAFRKKTKCNIPVNDSEILMNHSTTTSLQPTLPDQISMNSPKSQYEQQLERLHLTVSRMRWQMDLLEARNKKLQEIILKYNRDEILLHELYTITPERKVTLHDLLTHYCQNASQTAQVFVSAESLYQNSLDKSLTKGQNRNHLNVNTDNAKDTPLNCIRSFKIGCIGVSDNMSWEELDERLHKLIQYCIDFLDPNNQLQLESLDLRTYQLNFTFTEQCEIKTHNVVRCLTATTLSSSTNDNQSQMPCTVLLPTLYAGKQISSESPIMWINDMINKSNAKHYTISIQVHLKGGTMKFPLERNQKVFERNEMLKYVCFGSLIPMTTLNTYLSIINDNLVVIISGPSGTGKSNLVNELAKLLVKDPYNTNAIYNFWFKHDGSTTLKELKEILTQQLHSYTNHGYPEVINLLNIHYFQESLCDALSAVKYSSNCPKIIGTSGYGNTELEKVCINSQIKIINHLSDVNDAKDYLERSLNRKLLQYRLFSRFYSLHGFNEDKDALNEFLTQAEDKNLYQLVSWLLEFWNQLNEIPHSLIQTSQFTVFGIRAFLTCPMHSQLSLNWFLDLWNNMLVPILFKDIKYVTVSSTPVTTIASEKLSNISKTLNNFLGWITTTWPWNPTIVNFPTSIKEPKITLTQNSVPVIKNIQPVLSTLSSSDIEICQHRTSMDSGIILDGINPTNFNFFNGFENNSNMLYSNYYYNHYYYYPYGIGENFDTQQDTIITSDCNQLNPTSYRYQNARNNCSKTVTSMN</sequence>
<feature type="compositionally biased region" description="Polar residues" evidence="3">
    <location>
        <begin position="443"/>
        <end position="461"/>
    </location>
</feature>
<evidence type="ECO:0000313" key="6">
    <source>
        <dbReference type="Proteomes" id="UP000311919"/>
    </source>
</evidence>
<feature type="compositionally biased region" description="Polar residues" evidence="3">
    <location>
        <begin position="638"/>
        <end position="658"/>
    </location>
</feature>
<gene>
    <name evidence="5" type="ORF">EWB00_006331</name>
</gene>
<feature type="coiled-coil region" evidence="2">
    <location>
        <begin position="1481"/>
        <end position="1508"/>
    </location>
</feature>
<name>A0A4Z2CZ25_SCHJA</name>
<feature type="compositionally biased region" description="Low complexity" evidence="3">
    <location>
        <begin position="209"/>
        <end position="219"/>
    </location>
</feature>
<dbReference type="PANTHER" id="PTHR12784">
    <property type="entry name" value="STEERIN"/>
    <property type="match status" value="1"/>
</dbReference>
<evidence type="ECO:0000256" key="2">
    <source>
        <dbReference type="SAM" id="Coils"/>
    </source>
</evidence>
<feature type="compositionally biased region" description="Basic and acidic residues" evidence="3">
    <location>
        <begin position="820"/>
        <end position="830"/>
    </location>
</feature>
<feature type="coiled-coil region" evidence="2">
    <location>
        <begin position="1240"/>
        <end position="1295"/>
    </location>
</feature>
<feature type="region of interest" description="Disordered" evidence="3">
    <location>
        <begin position="809"/>
        <end position="830"/>
    </location>
</feature>
<keyword evidence="6" id="KW-1185">Reference proteome</keyword>
<feature type="compositionally biased region" description="Polar residues" evidence="3">
    <location>
        <begin position="13"/>
        <end position="46"/>
    </location>
</feature>
<feature type="compositionally biased region" description="Polar residues" evidence="3">
    <location>
        <begin position="1387"/>
        <end position="1407"/>
    </location>
</feature>
<feature type="region of interest" description="Disordered" evidence="3">
    <location>
        <begin position="209"/>
        <end position="228"/>
    </location>
</feature>
<feature type="compositionally biased region" description="Low complexity" evidence="3">
    <location>
        <begin position="507"/>
        <end position="519"/>
    </location>
</feature>
<evidence type="ECO:0000313" key="5">
    <source>
        <dbReference type="EMBL" id="TNN09444.1"/>
    </source>
</evidence>
<feature type="region of interest" description="Disordered" evidence="3">
    <location>
        <begin position="1"/>
        <end position="46"/>
    </location>
</feature>
<feature type="region of interest" description="Disordered" evidence="3">
    <location>
        <begin position="670"/>
        <end position="689"/>
    </location>
</feature>
<keyword evidence="1 2" id="KW-0175">Coiled coil</keyword>
<comment type="caution">
    <text evidence="5">The sequence shown here is derived from an EMBL/GenBank/DDBJ whole genome shotgun (WGS) entry which is preliminary data.</text>
</comment>
<protein>
    <submittedName>
        <fullName evidence="5">Neuron navigator 2</fullName>
    </submittedName>
</protein>
<dbReference type="OrthoDB" id="2161974at2759"/>
<proteinExistence type="predicted"/>
<dbReference type="SUPFAM" id="SSF52540">
    <property type="entry name" value="P-loop containing nucleoside triphosphate hydrolases"/>
    <property type="match status" value="1"/>
</dbReference>
<feature type="region of interest" description="Disordered" evidence="3">
    <location>
        <begin position="265"/>
        <end position="311"/>
    </location>
</feature>
<evidence type="ECO:0000256" key="1">
    <source>
        <dbReference type="ARBA" id="ARBA00023054"/>
    </source>
</evidence>
<dbReference type="Pfam" id="PF25408">
    <property type="entry name" value="AAA_lid_NAV1"/>
    <property type="match status" value="1"/>
</dbReference>
<dbReference type="EMBL" id="SKCS01000395">
    <property type="protein sequence ID" value="TNN09444.1"/>
    <property type="molecule type" value="Genomic_DNA"/>
</dbReference>
<feature type="region of interest" description="Disordered" evidence="3">
    <location>
        <begin position="1359"/>
        <end position="1416"/>
    </location>
</feature>
<feature type="region of interest" description="Disordered" evidence="3">
    <location>
        <begin position="626"/>
        <end position="658"/>
    </location>
</feature>
<feature type="region of interest" description="Disordered" evidence="3">
    <location>
        <begin position="343"/>
        <end position="363"/>
    </location>
</feature>
<feature type="compositionally biased region" description="Basic residues" evidence="3">
    <location>
        <begin position="496"/>
        <end position="506"/>
    </location>
</feature>
<feature type="compositionally biased region" description="Low complexity" evidence="3">
    <location>
        <begin position="1374"/>
        <end position="1386"/>
    </location>
</feature>
<organism evidence="5 6">
    <name type="scientific">Schistosoma japonicum</name>
    <name type="common">Blood fluke</name>
    <dbReference type="NCBI Taxonomy" id="6182"/>
    <lineage>
        <taxon>Eukaryota</taxon>
        <taxon>Metazoa</taxon>
        <taxon>Spiralia</taxon>
        <taxon>Lophotrochozoa</taxon>
        <taxon>Platyhelminthes</taxon>
        <taxon>Trematoda</taxon>
        <taxon>Digenea</taxon>
        <taxon>Strigeidida</taxon>
        <taxon>Schistosomatoidea</taxon>
        <taxon>Schistosomatidae</taxon>
        <taxon>Schistosoma</taxon>
    </lineage>
</organism>
<dbReference type="STRING" id="6182.A0A4Z2CZ25"/>
<feature type="domain" description="CortBP2/NAV1-like AAA+ ATPase lid" evidence="4">
    <location>
        <begin position="1928"/>
        <end position="2042"/>
    </location>
</feature>